<reference evidence="2" key="1">
    <citation type="journal article" date="2019" name="bioRxiv">
        <title>The Genome of the Zebra Mussel, Dreissena polymorpha: A Resource for Invasive Species Research.</title>
        <authorList>
            <person name="McCartney M.A."/>
            <person name="Auch B."/>
            <person name="Kono T."/>
            <person name="Mallez S."/>
            <person name="Zhang Y."/>
            <person name="Obille A."/>
            <person name="Becker A."/>
            <person name="Abrahante J.E."/>
            <person name="Garbe J."/>
            <person name="Badalamenti J.P."/>
            <person name="Herman A."/>
            <person name="Mangelson H."/>
            <person name="Liachko I."/>
            <person name="Sullivan S."/>
            <person name="Sone E.D."/>
            <person name="Koren S."/>
            <person name="Silverstein K.A.T."/>
            <person name="Beckman K.B."/>
            <person name="Gohl D.M."/>
        </authorList>
    </citation>
    <scope>NUCLEOTIDE SEQUENCE</scope>
    <source>
        <strain evidence="2">Duluth1</strain>
        <tissue evidence="2">Whole animal</tissue>
    </source>
</reference>
<dbReference type="Proteomes" id="UP000828390">
    <property type="component" value="Unassembled WGS sequence"/>
</dbReference>
<organism evidence="2 3">
    <name type="scientific">Dreissena polymorpha</name>
    <name type="common">Zebra mussel</name>
    <name type="synonym">Mytilus polymorpha</name>
    <dbReference type="NCBI Taxonomy" id="45954"/>
    <lineage>
        <taxon>Eukaryota</taxon>
        <taxon>Metazoa</taxon>
        <taxon>Spiralia</taxon>
        <taxon>Lophotrochozoa</taxon>
        <taxon>Mollusca</taxon>
        <taxon>Bivalvia</taxon>
        <taxon>Autobranchia</taxon>
        <taxon>Heteroconchia</taxon>
        <taxon>Euheterodonta</taxon>
        <taxon>Imparidentia</taxon>
        <taxon>Neoheterodontei</taxon>
        <taxon>Myida</taxon>
        <taxon>Dreissenoidea</taxon>
        <taxon>Dreissenidae</taxon>
        <taxon>Dreissena</taxon>
    </lineage>
</organism>
<feature type="region of interest" description="Disordered" evidence="1">
    <location>
        <begin position="1"/>
        <end position="21"/>
    </location>
</feature>
<keyword evidence="3" id="KW-1185">Reference proteome</keyword>
<sequence length="62" mass="6686">MPTDGSNSADECHGDGERHIPVQQVRADVAQTATGTHPQKEDSQLETRFVHGNQACDAVTQL</sequence>
<reference evidence="2" key="2">
    <citation type="submission" date="2020-11" db="EMBL/GenBank/DDBJ databases">
        <authorList>
            <person name="McCartney M.A."/>
            <person name="Auch B."/>
            <person name="Kono T."/>
            <person name="Mallez S."/>
            <person name="Becker A."/>
            <person name="Gohl D.M."/>
            <person name="Silverstein K.A.T."/>
            <person name="Koren S."/>
            <person name="Bechman K.B."/>
            <person name="Herman A."/>
            <person name="Abrahante J.E."/>
            <person name="Garbe J."/>
        </authorList>
    </citation>
    <scope>NUCLEOTIDE SEQUENCE</scope>
    <source>
        <strain evidence="2">Duluth1</strain>
        <tissue evidence="2">Whole animal</tissue>
    </source>
</reference>
<comment type="caution">
    <text evidence="2">The sequence shown here is derived from an EMBL/GenBank/DDBJ whole genome shotgun (WGS) entry which is preliminary data.</text>
</comment>
<dbReference type="EMBL" id="JAIWYP010000009">
    <property type="protein sequence ID" value="KAH3776385.1"/>
    <property type="molecule type" value="Genomic_DNA"/>
</dbReference>
<protein>
    <submittedName>
        <fullName evidence="2">Uncharacterized protein</fullName>
    </submittedName>
</protein>
<evidence type="ECO:0000256" key="1">
    <source>
        <dbReference type="SAM" id="MobiDB-lite"/>
    </source>
</evidence>
<name>A0A9D4EDQ2_DREPO</name>
<gene>
    <name evidence="2" type="ORF">DPMN_177809</name>
</gene>
<proteinExistence type="predicted"/>
<evidence type="ECO:0000313" key="3">
    <source>
        <dbReference type="Proteomes" id="UP000828390"/>
    </source>
</evidence>
<evidence type="ECO:0000313" key="2">
    <source>
        <dbReference type="EMBL" id="KAH3776385.1"/>
    </source>
</evidence>
<accession>A0A9D4EDQ2</accession>
<feature type="compositionally biased region" description="Basic and acidic residues" evidence="1">
    <location>
        <begin position="10"/>
        <end position="20"/>
    </location>
</feature>
<dbReference type="AlphaFoldDB" id="A0A9D4EDQ2"/>